<feature type="binding site" evidence="1">
    <location>
        <position position="63"/>
    </location>
    <ligand>
        <name>K(+)</name>
        <dbReference type="ChEBI" id="CHEBI:29103"/>
    </ligand>
</feature>
<protein>
    <recommendedName>
        <fullName evidence="1">NAD(P)H-hydrate epimerase</fullName>
        <ecNumber evidence="1">5.1.99.6</ecNumber>
    </recommendedName>
    <alternativeName>
        <fullName evidence="1">NAD(P)HX epimerase</fullName>
    </alternativeName>
</protein>
<keyword evidence="1" id="KW-0520">NAD</keyword>
<evidence type="ECO:0000313" key="3">
    <source>
        <dbReference type="EMBL" id="MFC3143661.1"/>
    </source>
</evidence>
<dbReference type="HAMAP" id="MF_01966">
    <property type="entry name" value="NADHX_epimerase"/>
    <property type="match status" value="1"/>
</dbReference>
<feature type="domain" description="YjeF N-terminal" evidence="2">
    <location>
        <begin position="10"/>
        <end position="232"/>
    </location>
</feature>
<dbReference type="PROSITE" id="PS51385">
    <property type="entry name" value="YJEF_N"/>
    <property type="match status" value="1"/>
</dbReference>
<comment type="catalytic activity">
    <reaction evidence="1">
        <text>(6R)-NADPHX = (6S)-NADPHX</text>
        <dbReference type="Rhea" id="RHEA:32227"/>
        <dbReference type="ChEBI" id="CHEBI:64076"/>
        <dbReference type="ChEBI" id="CHEBI:64077"/>
        <dbReference type="EC" id="5.1.99.6"/>
    </reaction>
</comment>
<comment type="catalytic activity">
    <reaction evidence="1">
        <text>(6R)-NADHX = (6S)-NADHX</text>
        <dbReference type="Rhea" id="RHEA:32215"/>
        <dbReference type="ChEBI" id="CHEBI:64074"/>
        <dbReference type="ChEBI" id="CHEBI:64075"/>
        <dbReference type="EC" id="5.1.99.6"/>
    </reaction>
</comment>
<keyword evidence="1" id="KW-0479">Metal-binding</keyword>
<comment type="caution">
    <text evidence="1">Lacks conserved residue(s) required for the propagation of feature annotation.</text>
</comment>
<dbReference type="EC" id="5.1.99.6" evidence="1"/>
<dbReference type="Gene3D" id="3.40.50.10260">
    <property type="entry name" value="YjeF N-terminal domain"/>
    <property type="match status" value="1"/>
</dbReference>
<dbReference type="Proteomes" id="UP001595632">
    <property type="component" value="Unassembled WGS sequence"/>
</dbReference>
<dbReference type="EMBL" id="JBHRTB010000010">
    <property type="protein sequence ID" value="MFC3143661.1"/>
    <property type="molecule type" value="Genomic_DNA"/>
</dbReference>
<dbReference type="RefSeq" id="WP_338052340.1">
    <property type="nucleotide sequence ID" value="NZ_JARGYD010000001.1"/>
</dbReference>
<dbReference type="InterPro" id="IPR004443">
    <property type="entry name" value="YjeF_N_dom"/>
</dbReference>
<dbReference type="NCBIfam" id="TIGR00197">
    <property type="entry name" value="yjeF_nterm"/>
    <property type="match status" value="1"/>
</dbReference>
<dbReference type="SUPFAM" id="SSF64153">
    <property type="entry name" value="YjeF N-terminal domain-like"/>
    <property type="match status" value="1"/>
</dbReference>
<dbReference type="InterPro" id="IPR036652">
    <property type="entry name" value="YjeF_N_dom_sf"/>
</dbReference>
<dbReference type="Pfam" id="PF03853">
    <property type="entry name" value="YjeF_N"/>
    <property type="match status" value="1"/>
</dbReference>
<keyword evidence="4" id="KW-1185">Reference proteome</keyword>
<name>A0ABV7GTJ3_9RHOB</name>
<dbReference type="GO" id="GO:0052856">
    <property type="term" value="F:NAD(P)HX epimerase activity"/>
    <property type="evidence" value="ECO:0007669"/>
    <property type="project" value="UniProtKB-EC"/>
</dbReference>
<accession>A0ABV7GTJ3</accession>
<keyword evidence="1 3" id="KW-0413">Isomerase</keyword>
<proteinExistence type="inferred from homology"/>
<keyword evidence="1" id="KW-0630">Potassium</keyword>
<feature type="binding site" evidence="1">
    <location>
        <begin position="62"/>
        <end position="66"/>
    </location>
    <ligand>
        <name>(6S)-NADPHX</name>
        <dbReference type="ChEBI" id="CHEBI:64076"/>
    </ligand>
</feature>
<feature type="binding site" evidence="1">
    <location>
        <position position="170"/>
    </location>
    <ligand>
        <name>(6S)-NADPHX</name>
        <dbReference type="ChEBI" id="CHEBI:64076"/>
    </ligand>
</feature>
<keyword evidence="1" id="KW-0547">Nucleotide-binding</keyword>
<comment type="cofactor">
    <cofactor evidence="1">
        <name>K(+)</name>
        <dbReference type="ChEBI" id="CHEBI:29103"/>
    </cofactor>
    <text evidence="1">Binds 1 potassium ion per subunit.</text>
</comment>
<organism evidence="3 4">
    <name type="scientific">Psychromarinibacter halotolerans</name>
    <dbReference type="NCBI Taxonomy" id="1775175"/>
    <lineage>
        <taxon>Bacteria</taxon>
        <taxon>Pseudomonadati</taxon>
        <taxon>Pseudomonadota</taxon>
        <taxon>Alphaproteobacteria</taxon>
        <taxon>Rhodobacterales</taxon>
        <taxon>Paracoccaceae</taxon>
        <taxon>Psychromarinibacter</taxon>
    </lineage>
</organism>
<comment type="function">
    <text evidence="1">Catalyzes the epimerization of the S- and R-forms of NAD(P)HX, a damaged form of NAD(P)H that is a result of enzymatic or heat-dependent hydration. This is a prerequisite for the S-specific NAD(P)H-hydrate dehydratase to allow the repair of both epimers of NAD(P)HX.</text>
</comment>
<evidence type="ECO:0000313" key="4">
    <source>
        <dbReference type="Proteomes" id="UP001595632"/>
    </source>
</evidence>
<feature type="binding site" evidence="1">
    <location>
        <position position="173"/>
    </location>
    <ligand>
        <name>K(+)</name>
        <dbReference type="ChEBI" id="CHEBI:29103"/>
    </ligand>
</feature>
<sequence>MVETITPMQMRELEADAISSGLTTGRDLMERAGAGVVDAILAKWPTKADAPRRAVVLCGPGNNGGDGFVVARLLLEKGWSVVVGFYGDAAKLPPDARENHDRWAKLGPVVPFPPQDTYEPFLAGFEPGALLIDALFGIGLTRPIAVDLSTAVLGLAINNFANDWNIVAVDVPSGLDAETGTLLCGPPPHPGVATAADLTVTFHAPKTGHMQNEGPAVCGELVVADIGLGPAA</sequence>
<gene>
    <name evidence="1" type="primary">nnrE</name>
    <name evidence="3" type="ORF">ACFOGP_13140</name>
</gene>
<comment type="similarity">
    <text evidence="1">Belongs to the NnrE/AIBP family.</text>
</comment>
<keyword evidence="1" id="KW-0521">NADP</keyword>
<feature type="binding site" evidence="1">
    <location>
        <position position="133"/>
    </location>
    <ligand>
        <name>K(+)</name>
        <dbReference type="ChEBI" id="CHEBI:29103"/>
    </ligand>
</feature>
<reference evidence="4" key="1">
    <citation type="journal article" date="2019" name="Int. J. Syst. Evol. Microbiol.">
        <title>The Global Catalogue of Microorganisms (GCM) 10K type strain sequencing project: providing services to taxonomists for standard genome sequencing and annotation.</title>
        <authorList>
            <consortium name="The Broad Institute Genomics Platform"/>
            <consortium name="The Broad Institute Genome Sequencing Center for Infectious Disease"/>
            <person name="Wu L."/>
            <person name="Ma J."/>
        </authorList>
    </citation>
    <scope>NUCLEOTIDE SEQUENCE [LARGE SCALE GENOMIC DNA]</scope>
    <source>
        <strain evidence="4">KCTC 52366</strain>
    </source>
</reference>
<comment type="caution">
    <text evidence="3">The sequence shown here is derived from an EMBL/GenBank/DDBJ whole genome shotgun (WGS) entry which is preliminary data.</text>
</comment>
<evidence type="ECO:0000256" key="1">
    <source>
        <dbReference type="HAMAP-Rule" id="MF_01966"/>
    </source>
</evidence>
<feature type="binding site" evidence="1">
    <location>
        <begin position="137"/>
        <end position="143"/>
    </location>
    <ligand>
        <name>(6S)-NADPHX</name>
        <dbReference type="ChEBI" id="CHEBI:64076"/>
    </ligand>
</feature>
<evidence type="ECO:0000259" key="2">
    <source>
        <dbReference type="PROSITE" id="PS51385"/>
    </source>
</evidence>